<evidence type="ECO:0000313" key="1">
    <source>
        <dbReference type="EMBL" id="JAH11993.1"/>
    </source>
</evidence>
<proteinExistence type="predicted"/>
<accession>A0A0E9Q7B1</accession>
<reference evidence="1" key="2">
    <citation type="journal article" date="2015" name="Fish Shellfish Immunol.">
        <title>Early steps in the European eel (Anguilla anguilla)-Vibrio vulnificus interaction in the gills: Role of the RtxA13 toxin.</title>
        <authorList>
            <person name="Callol A."/>
            <person name="Pajuelo D."/>
            <person name="Ebbesson L."/>
            <person name="Teles M."/>
            <person name="MacKenzie S."/>
            <person name="Amaro C."/>
        </authorList>
    </citation>
    <scope>NUCLEOTIDE SEQUENCE</scope>
</reference>
<dbReference type="AlphaFoldDB" id="A0A0E9Q7B1"/>
<reference evidence="1" key="1">
    <citation type="submission" date="2014-11" db="EMBL/GenBank/DDBJ databases">
        <authorList>
            <person name="Amaro Gonzalez C."/>
        </authorList>
    </citation>
    <scope>NUCLEOTIDE SEQUENCE</scope>
</reference>
<dbReference type="EMBL" id="GBXM01096584">
    <property type="protein sequence ID" value="JAH11993.1"/>
    <property type="molecule type" value="Transcribed_RNA"/>
</dbReference>
<name>A0A0E9Q7B1_ANGAN</name>
<protein>
    <submittedName>
        <fullName evidence="1">Uncharacterized protein</fullName>
    </submittedName>
</protein>
<sequence length="30" mass="3566">MRFKSRLSEFICRPTSISSEPSRNCILFYP</sequence>
<organism evidence="1">
    <name type="scientific">Anguilla anguilla</name>
    <name type="common">European freshwater eel</name>
    <name type="synonym">Muraena anguilla</name>
    <dbReference type="NCBI Taxonomy" id="7936"/>
    <lineage>
        <taxon>Eukaryota</taxon>
        <taxon>Metazoa</taxon>
        <taxon>Chordata</taxon>
        <taxon>Craniata</taxon>
        <taxon>Vertebrata</taxon>
        <taxon>Euteleostomi</taxon>
        <taxon>Actinopterygii</taxon>
        <taxon>Neopterygii</taxon>
        <taxon>Teleostei</taxon>
        <taxon>Anguilliformes</taxon>
        <taxon>Anguillidae</taxon>
        <taxon>Anguilla</taxon>
    </lineage>
</organism>